<evidence type="ECO:0000313" key="3">
    <source>
        <dbReference type="Proteomes" id="UP001521222"/>
    </source>
</evidence>
<dbReference type="Proteomes" id="UP001521222">
    <property type="component" value="Unassembled WGS sequence"/>
</dbReference>
<evidence type="ECO:0000256" key="1">
    <source>
        <dbReference type="SAM" id="Phobius"/>
    </source>
</evidence>
<proteinExistence type="predicted"/>
<keyword evidence="1" id="KW-0472">Membrane</keyword>
<protein>
    <submittedName>
        <fullName evidence="2">Uncharacterized protein</fullName>
    </submittedName>
</protein>
<keyword evidence="3" id="KW-1185">Reference proteome</keyword>
<evidence type="ECO:0000313" key="2">
    <source>
        <dbReference type="EMBL" id="KAL1603090.1"/>
    </source>
</evidence>
<keyword evidence="1" id="KW-1133">Transmembrane helix</keyword>
<name>A0ABR3RF77_9PLEO</name>
<organism evidence="2 3">
    <name type="scientific">Nothophoma quercina</name>
    <dbReference type="NCBI Taxonomy" id="749835"/>
    <lineage>
        <taxon>Eukaryota</taxon>
        <taxon>Fungi</taxon>
        <taxon>Dikarya</taxon>
        <taxon>Ascomycota</taxon>
        <taxon>Pezizomycotina</taxon>
        <taxon>Dothideomycetes</taxon>
        <taxon>Pleosporomycetidae</taxon>
        <taxon>Pleosporales</taxon>
        <taxon>Pleosporineae</taxon>
        <taxon>Didymellaceae</taxon>
        <taxon>Nothophoma</taxon>
    </lineage>
</organism>
<reference evidence="2 3" key="1">
    <citation type="submission" date="2024-02" db="EMBL/GenBank/DDBJ databases">
        <title>De novo assembly and annotation of 12 fungi associated with fruit tree decline syndrome in Ontario, Canada.</title>
        <authorList>
            <person name="Sulman M."/>
            <person name="Ellouze W."/>
            <person name="Ilyukhin E."/>
        </authorList>
    </citation>
    <scope>NUCLEOTIDE SEQUENCE [LARGE SCALE GENOMIC DNA]</scope>
    <source>
        <strain evidence="2 3">M97-236</strain>
    </source>
</reference>
<keyword evidence="1" id="KW-0812">Transmembrane</keyword>
<sequence>MTVPTNNLRYKNNKENLIDQSVIQNMQGAAKIIFVILMFSYSISGYGGIRPFTTSYSRCMYGDNDMYTAHMEA</sequence>
<gene>
    <name evidence="2" type="ORF">SLS59_004747</name>
</gene>
<dbReference type="EMBL" id="JAKIXB020000013">
    <property type="protein sequence ID" value="KAL1603090.1"/>
    <property type="molecule type" value="Genomic_DNA"/>
</dbReference>
<comment type="caution">
    <text evidence="2">The sequence shown here is derived from an EMBL/GenBank/DDBJ whole genome shotgun (WGS) entry which is preliminary data.</text>
</comment>
<accession>A0ABR3RF77</accession>
<feature type="transmembrane region" description="Helical" evidence="1">
    <location>
        <begin position="29"/>
        <end position="49"/>
    </location>
</feature>